<keyword evidence="2" id="KW-1185">Reference proteome</keyword>
<proteinExistence type="predicted"/>
<gene>
    <name evidence="1" type="ORF">QFC19_006434</name>
</gene>
<dbReference type="EMBL" id="JASBWR010000078">
    <property type="protein sequence ID" value="KAJ9098310.1"/>
    <property type="molecule type" value="Genomic_DNA"/>
</dbReference>
<evidence type="ECO:0000313" key="1">
    <source>
        <dbReference type="EMBL" id="KAJ9098310.1"/>
    </source>
</evidence>
<accession>A0ACC2VHC2</accession>
<dbReference type="Proteomes" id="UP001241377">
    <property type="component" value="Unassembled WGS sequence"/>
</dbReference>
<name>A0ACC2VHC2_9TREE</name>
<comment type="caution">
    <text evidence="1">The sequence shown here is derived from an EMBL/GenBank/DDBJ whole genome shotgun (WGS) entry which is preliminary data.</text>
</comment>
<organism evidence="1 2">
    <name type="scientific">Naganishia cerealis</name>
    <dbReference type="NCBI Taxonomy" id="610337"/>
    <lineage>
        <taxon>Eukaryota</taxon>
        <taxon>Fungi</taxon>
        <taxon>Dikarya</taxon>
        <taxon>Basidiomycota</taxon>
        <taxon>Agaricomycotina</taxon>
        <taxon>Tremellomycetes</taxon>
        <taxon>Filobasidiales</taxon>
        <taxon>Filobasidiaceae</taxon>
        <taxon>Naganishia</taxon>
    </lineage>
</organism>
<evidence type="ECO:0000313" key="2">
    <source>
        <dbReference type="Proteomes" id="UP001241377"/>
    </source>
</evidence>
<protein>
    <submittedName>
        <fullName evidence="1">Uncharacterized protein</fullName>
    </submittedName>
</protein>
<reference evidence="1" key="1">
    <citation type="submission" date="2023-04" db="EMBL/GenBank/DDBJ databases">
        <title>Draft Genome sequencing of Naganishia species isolated from polar environments using Oxford Nanopore Technology.</title>
        <authorList>
            <person name="Leo P."/>
            <person name="Venkateswaran K."/>
        </authorList>
    </citation>
    <scope>NUCLEOTIDE SEQUENCE</scope>
    <source>
        <strain evidence="1">MNA-CCFEE 5261</strain>
    </source>
</reference>
<sequence length="873" mass="93425">MGDHVCRKKGPTSQRSGLQPAQQPHRQQSSRSNHPSRSQQSGQSHQRTHHSSQTPAAAAAGSSLSAARNATNLKIDLGAVSNWSDGKKQQQRDVEGGRSGADAGMAGVGRRGFAGVDYDGAPSPTYLHPQKPQTPPHAYFSLPPDQPHVKSQNQNSPYHIATQGASRATHNQSHPPTSTPARSPSPLPSAVDSYHHRPHAAASVSISISSPGSGPYGPFTQSTRHHPPGSYDSSSQVHVFSPATVPQTASSSSTMPATLYSKTSFYATTKESDFSAASVHETTSITTKGKGVAYPRPGVSPAEYTQRQQHLNRHTATVAISTTPNTAPSTSGTESSQNVKPTPDDAMQSYAQRGNPNYSPAAGSRGPLKVVNITPRPESIVAFQKQPMVVVPDGASGGAGKAHPAAAVGESIGSMVVSGVKKARGFMHDTSVTWASTSTAVDDGKQERLDGGGALGSEQQVDNLRWNVLRSALKRGMTSSSGDYKSESGASSSSPQVMERHTESAENRMSEMTTTSTTSGSTGGKLEFFERYKTMAEATATNPSLLPRSLSTTSPQVGPSIERQVMEQPSVVVGTPERRQHRQHRRRESRTRTAEHHVLESLREEPSASGGVLTESPIEARLEEAYMDDLESKEFAWTLQRGEKVAPAPGREETSASASRYKKGMGRKNSSSQVPPSRHHQTGRVQENGSISSLDSTQAERIKMGETNLLTPSTSMDQLAEGSHGRKVEASQEKEFTSTTRWDNDQYDPIEGLVDQPPPEPSVDASFDSMMSPNLSHATSSQSYRFQQRGSSASSLVAPSDSISTPGGFVDKFNVDHHSGTTLGREKLTPGTRACQKCGQSLKGKRFIDRDGIFLCEPDWKEMFLPSVSSTSG</sequence>